<comment type="caution">
    <text evidence="1">The sequence shown here is derived from an EMBL/GenBank/DDBJ whole genome shotgun (WGS) entry which is preliminary data.</text>
</comment>
<reference evidence="2" key="1">
    <citation type="journal article" date="2019" name="Int. J. Syst. Evol. Microbiol.">
        <title>The Global Catalogue of Microorganisms (GCM) 10K type strain sequencing project: providing services to taxonomists for standard genome sequencing and annotation.</title>
        <authorList>
            <consortium name="The Broad Institute Genomics Platform"/>
            <consortium name="The Broad Institute Genome Sequencing Center for Infectious Disease"/>
            <person name="Wu L."/>
            <person name="Ma J."/>
        </authorList>
    </citation>
    <scope>NUCLEOTIDE SEQUENCE [LARGE SCALE GENOMIC DNA]</scope>
    <source>
        <strain evidence="2">ICMP 6774ER</strain>
    </source>
</reference>
<evidence type="ECO:0000313" key="1">
    <source>
        <dbReference type="EMBL" id="MFD1931260.1"/>
    </source>
</evidence>
<proteinExistence type="predicted"/>
<dbReference type="EMBL" id="JBHUFV010000013">
    <property type="protein sequence ID" value="MFD1931260.1"/>
    <property type="molecule type" value="Genomic_DNA"/>
</dbReference>
<name>A0ABW4SQN2_9ACTN</name>
<accession>A0ABW4SQN2</accession>
<sequence>MLERMRLVIYAYGTGAGIRSVAAARSADTAPAGAVARPSLSPLIGRRQIRLWRRLMNQ</sequence>
<evidence type="ECO:0000313" key="2">
    <source>
        <dbReference type="Proteomes" id="UP001597368"/>
    </source>
</evidence>
<organism evidence="1 2">
    <name type="scientific">Nonomuraea mangrovi</name>
    <dbReference type="NCBI Taxonomy" id="2316207"/>
    <lineage>
        <taxon>Bacteria</taxon>
        <taxon>Bacillati</taxon>
        <taxon>Actinomycetota</taxon>
        <taxon>Actinomycetes</taxon>
        <taxon>Streptosporangiales</taxon>
        <taxon>Streptosporangiaceae</taxon>
        <taxon>Nonomuraea</taxon>
    </lineage>
</organism>
<protein>
    <submittedName>
        <fullName evidence="1">Uncharacterized protein</fullName>
    </submittedName>
</protein>
<keyword evidence="2" id="KW-1185">Reference proteome</keyword>
<gene>
    <name evidence="1" type="ORF">ACFSKW_07215</name>
</gene>
<dbReference type="RefSeq" id="WP_379570457.1">
    <property type="nucleotide sequence ID" value="NZ_JBHUFV010000013.1"/>
</dbReference>
<dbReference type="Proteomes" id="UP001597368">
    <property type="component" value="Unassembled WGS sequence"/>
</dbReference>